<dbReference type="Proteomes" id="UP001209694">
    <property type="component" value="Unassembled WGS sequence"/>
</dbReference>
<gene>
    <name evidence="2" type="ORF">ND810_07730</name>
</gene>
<evidence type="ECO:0000256" key="1">
    <source>
        <dbReference type="SAM" id="MobiDB-lite"/>
    </source>
</evidence>
<accession>A0AAW5V7T2</accession>
<dbReference type="AlphaFoldDB" id="A0AAW5V7T2"/>
<feature type="region of interest" description="Disordered" evidence="1">
    <location>
        <begin position="1"/>
        <end position="21"/>
    </location>
</feature>
<evidence type="ECO:0000313" key="3">
    <source>
        <dbReference type="Proteomes" id="UP001209694"/>
    </source>
</evidence>
<dbReference type="RefSeq" id="WP_167881324.1">
    <property type="nucleotide sequence ID" value="NZ_JAMQPS010000001.1"/>
</dbReference>
<evidence type="ECO:0000313" key="2">
    <source>
        <dbReference type="EMBL" id="MCW7515043.1"/>
    </source>
</evidence>
<proteinExistence type="predicted"/>
<comment type="caution">
    <text evidence="2">The sequence shown here is derived from an EMBL/GenBank/DDBJ whole genome shotgun (WGS) entry which is preliminary data.</text>
</comment>
<organism evidence="2 3">
    <name type="scientific">Leptospira levettii</name>
    <dbReference type="NCBI Taxonomy" id="2023178"/>
    <lineage>
        <taxon>Bacteria</taxon>
        <taxon>Pseudomonadati</taxon>
        <taxon>Spirochaetota</taxon>
        <taxon>Spirochaetia</taxon>
        <taxon>Leptospirales</taxon>
        <taxon>Leptospiraceae</taxon>
        <taxon>Leptospira</taxon>
    </lineage>
</organism>
<protein>
    <submittedName>
        <fullName evidence="2">Uncharacterized protein</fullName>
    </submittedName>
</protein>
<dbReference type="EMBL" id="JAMQQD010000002">
    <property type="protein sequence ID" value="MCW7515043.1"/>
    <property type="molecule type" value="Genomic_DNA"/>
</dbReference>
<reference evidence="2" key="1">
    <citation type="submission" date="2022-06" db="EMBL/GenBank/DDBJ databases">
        <title>Leptospira isolates from biofilms formed at urban environments.</title>
        <authorList>
            <person name="Ribeiro P.S."/>
            <person name="Sousa T."/>
            <person name="Carvalho N."/>
            <person name="Aburjaile F."/>
            <person name="Neves F."/>
            <person name="Oliveira D."/>
            <person name="Blanco L."/>
            <person name="Lima J."/>
            <person name="Costa F."/>
            <person name="Brenig B."/>
            <person name="Soares S."/>
            <person name="Ramos R."/>
            <person name="Goes-Neto A."/>
            <person name="Matiuzzi M."/>
            <person name="Azevedo V."/>
            <person name="Ristow P."/>
        </authorList>
    </citation>
    <scope>NUCLEOTIDE SEQUENCE</scope>
    <source>
        <strain evidence="2">VSF7</strain>
    </source>
</reference>
<feature type="compositionally biased region" description="Polar residues" evidence="1">
    <location>
        <begin position="1"/>
        <end position="11"/>
    </location>
</feature>
<sequence>MKPSFGTLSNRQGKKSKKHEWKSIPIGFGDEFGFTGGGIQVVMPPNRIVTGGIN</sequence>
<name>A0AAW5V7T2_9LEPT</name>